<dbReference type="InterPro" id="IPR036097">
    <property type="entry name" value="HisK_dim/P_sf"/>
</dbReference>
<dbReference type="InterPro" id="IPR004358">
    <property type="entry name" value="Sig_transdc_His_kin-like_C"/>
</dbReference>
<dbReference type="InterPro" id="IPR011622">
    <property type="entry name" value="7TMR_DISM_rcpt_extracell_dom2"/>
</dbReference>
<dbReference type="InterPro" id="IPR050736">
    <property type="entry name" value="Sensor_HK_Regulatory"/>
</dbReference>
<evidence type="ECO:0000259" key="10">
    <source>
        <dbReference type="PROSITE" id="PS50109"/>
    </source>
</evidence>
<evidence type="ECO:0000256" key="5">
    <source>
        <dbReference type="ARBA" id="ARBA00022777"/>
    </source>
</evidence>
<dbReference type="SMART" id="SM00387">
    <property type="entry name" value="HATPase_c"/>
    <property type="match status" value="1"/>
</dbReference>
<keyword evidence="12" id="KW-1185">Reference proteome</keyword>
<evidence type="ECO:0000256" key="6">
    <source>
        <dbReference type="ARBA" id="ARBA00023012"/>
    </source>
</evidence>
<evidence type="ECO:0000313" key="11">
    <source>
        <dbReference type="EMBL" id="MDD0989584.1"/>
    </source>
</evidence>
<protein>
    <recommendedName>
        <fullName evidence="2">histidine kinase</fullName>
        <ecNumber evidence="2">2.7.13.3</ecNumber>
    </recommendedName>
</protein>
<feature type="transmembrane region" description="Helical" evidence="8">
    <location>
        <begin position="332"/>
        <end position="353"/>
    </location>
</feature>
<dbReference type="Pfam" id="PF02518">
    <property type="entry name" value="HATPase_c"/>
    <property type="match status" value="1"/>
</dbReference>
<dbReference type="Gene3D" id="1.10.287.130">
    <property type="match status" value="1"/>
</dbReference>
<accession>A0ABT5NN49</accession>
<dbReference type="SUPFAM" id="SSF55874">
    <property type="entry name" value="ATPase domain of HSP90 chaperone/DNA topoisomerase II/histidine kinase"/>
    <property type="match status" value="1"/>
</dbReference>
<dbReference type="PROSITE" id="PS50109">
    <property type="entry name" value="HIS_KIN"/>
    <property type="match status" value="1"/>
</dbReference>
<dbReference type="InterPro" id="IPR011623">
    <property type="entry name" value="7TMR_DISM_rcpt_extracell_dom1"/>
</dbReference>
<dbReference type="EMBL" id="JAMDGY010000011">
    <property type="protein sequence ID" value="MDD0989584.1"/>
    <property type="molecule type" value="Genomic_DNA"/>
</dbReference>
<dbReference type="CDD" id="cd00075">
    <property type="entry name" value="HATPase"/>
    <property type="match status" value="1"/>
</dbReference>
<organism evidence="11 12">
    <name type="scientific">Pseudomonas fontis</name>
    <dbReference type="NCBI Taxonomy" id="2942633"/>
    <lineage>
        <taxon>Bacteria</taxon>
        <taxon>Pseudomonadati</taxon>
        <taxon>Pseudomonadota</taxon>
        <taxon>Gammaproteobacteria</taxon>
        <taxon>Pseudomonadales</taxon>
        <taxon>Pseudomonadaceae</taxon>
        <taxon>Pseudomonas</taxon>
    </lineage>
</organism>
<dbReference type="PANTHER" id="PTHR43711">
    <property type="entry name" value="TWO-COMPONENT HISTIDINE KINASE"/>
    <property type="match status" value="1"/>
</dbReference>
<evidence type="ECO:0000256" key="8">
    <source>
        <dbReference type="SAM" id="Phobius"/>
    </source>
</evidence>
<comment type="caution">
    <text evidence="11">The sequence shown here is derived from an EMBL/GenBank/DDBJ whole genome shotgun (WGS) entry which is preliminary data.</text>
</comment>
<dbReference type="SUPFAM" id="SSF47384">
    <property type="entry name" value="Homodimeric domain of signal transducing histidine kinase"/>
    <property type="match status" value="1"/>
</dbReference>
<dbReference type="InterPro" id="IPR003594">
    <property type="entry name" value="HATPase_dom"/>
</dbReference>
<feature type="transmembrane region" description="Helical" evidence="8">
    <location>
        <begin position="281"/>
        <end position="298"/>
    </location>
</feature>
<comment type="catalytic activity">
    <reaction evidence="1">
        <text>ATP + protein L-histidine = ADP + protein N-phospho-L-histidine.</text>
        <dbReference type="EC" id="2.7.13.3"/>
    </reaction>
</comment>
<keyword evidence="4" id="KW-0808">Transferase</keyword>
<keyword evidence="3" id="KW-0597">Phosphoprotein</keyword>
<evidence type="ECO:0000256" key="9">
    <source>
        <dbReference type="SAM" id="SignalP"/>
    </source>
</evidence>
<dbReference type="Pfam" id="PF07695">
    <property type="entry name" value="7TMR-DISM_7TM"/>
    <property type="match status" value="1"/>
</dbReference>
<dbReference type="CDD" id="cd00082">
    <property type="entry name" value="HisKA"/>
    <property type="match status" value="1"/>
</dbReference>
<keyword evidence="8" id="KW-0472">Membrane</keyword>
<feature type="transmembrane region" description="Helical" evidence="8">
    <location>
        <begin position="181"/>
        <end position="201"/>
    </location>
</feature>
<evidence type="ECO:0000256" key="2">
    <source>
        <dbReference type="ARBA" id="ARBA00012438"/>
    </source>
</evidence>
<keyword evidence="8" id="KW-1133">Transmembrane helix</keyword>
<evidence type="ECO:0000256" key="1">
    <source>
        <dbReference type="ARBA" id="ARBA00000085"/>
    </source>
</evidence>
<dbReference type="RefSeq" id="WP_273909614.1">
    <property type="nucleotide sequence ID" value="NZ_JAMDGX010000016.1"/>
</dbReference>
<feature type="coiled-coil region" evidence="7">
    <location>
        <begin position="385"/>
        <end position="448"/>
    </location>
</feature>
<dbReference type="PRINTS" id="PR00344">
    <property type="entry name" value="BCTRLSENSOR"/>
</dbReference>
<evidence type="ECO:0000256" key="3">
    <source>
        <dbReference type="ARBA" id="ARBA00022553"/>
    </source>
</evidence>
<keyword evidence="9" id="KW-0732">Signal</keyword>
<sequence>MNLSSALLAFVLLCFTCLGVQAGELRLDDRLTPLNAAGSLQRLDDPDGLLTPEQAAHAQGWRPLPAGLSAGFSHSTIWLKVPVTYVGNAPDPWILRLSNALLDDVRLYLPTGPGSWRESRAGENLPRALWQVRYRTAAFPLKFEQTGQQDILLRLQSKNALSVGVELSPQAIFADNTRREFLGYGLYFGFYLLLIIFHTAFWRITKVPESGWYLLYVMSCVWIEGLTIGLPQQLLGLSVGVSDPLLGVGIALSLPIGVTFAGRQLKLQALFPRSFRSLQGLTWLIGISGAIVTLAGHYGAAAQMVQGTILLLIPIFVSLAVWLYWRGHAPARFYLLAFGVFYAGVVISFLRNLGYVPITFWTDHASAIGTLLHMALMSLHIINHYQQLKSAAERTQAEAAELALRQNERLEAEVQRRTQELREEIDQRQRLEVELREALTQQLSLQAQQRDFVAMVSHEFRTPLAVISTSAQQLARNLDAPLEKNQRRCVNIREAVGRLLALVDDYLDHDRMAETRPELQLSACNLPALLRSVECEFDPGRVQVECTLAEAHWQCDQGLLRVAVRNLLANADRHAPAHQPIAVRVGLDARDCLWLEVSNPGEPIPEDEQNRLFQKYYRGRQALVSPGAGLGLYLVKRIAQMHGGDVALLSAGGAQPVLFRLWLSPASAATPHNHVHASPSAAAMDWPAG</sequence>
<name>A0ABT5NN49_9PSED</name>
<feature type="transmembrane region" description="Helical" evidence="8">
    <location>
        <begin position="213"/>
        <end position="232"/>
    </location>
</feature>
<evidence type="ECO:0000256" key="4">
    <source>
        <dbReference type="ARBA" id="ARBA00022679"/>
    </source>
</evidence>
<dbReference type="Pfam" id="PF00512">
    <property type="entry name" value="HisKA"/>
    <property type="match status" value="1"/>
</dbReference>
<keyword evidence="5 11" id="KW-0418">Kinase</keyword>
<dbReference type="InterPro" id="IPR036890">
    <property type="entry name" value="HATPase_C_sf"/>
</dbReference>
<reference evidence="11 12" key="1">
    <citation type="submission" date="2022-05" db="EMBL/GenBank/DDBJ databases">
        <title>Novel Pseudomonas spp. Isolated from a Rainbow Trout Aquaculture Facility.</title>
        <authorList>
            <person name="Testerman T."/>
            <person name="Graf J."/>
        </authorList>
    </citation>
    <scope>NUCLEOTIDE SEQUENCE [LARGE SCALE GENOMIC DNA]</scope>
    <source>
        <strain evidence="11 12">ID681</strain>
    </source>
</reference>
<dbReference type="Gene3D" id="3.30.565.10">
    <property type="entry name" value="Histidine kinase-like ATPase, C-terminal domain"/>
    <property type="match status" value="1"/>
</dbReference>
<dbReference type="InterPro" id="IPR003661">
    <property type="entry name" value="HisK_dim/P_dom"/>
</dbReference>
<evidence type="ECO:0000313" key="12">
    <source>
        <dbReference type="Proteomes" id="UP001148203"/>
    </source>
</evidence>
<feature type="transmembrane region" description="Helical" evidence="8">
    <location>
        <begin position="304"/>
        <end position="325"/>
    </location>
</feature>
<feature type="chain" id="PRO_5045958036" description="histidine kinase" evidence="9">
    <location>
        <begin position="23"/>
        <end position="689"/>
    </location>
</feature>
<dbReference type="GO" id="GO:0016301">
    <property type="term" value="F:kinase activity"/>
    <property type="evidence" value="ECO:0007669"/>
    <property type="project" value="UniProtKB-KW"/>
</dbReference>
<feature type="domain" description="Histidine kinase" evidence="10">
    <location>
        <begin position="455"/>
        <end position="667"/>
    </location>
</feature>
<dbReference type="Proteomes" id="UP001148203">
    <property type="component" value="Unassembled WGS sequence"/>
</dbReference>
<gene>
    <name evidence="11" type="ORF">M5G11_03465</name>
</gene>
<evidence type="ECO:0000256" key="7">
    <source>
        <dbReference type="SAM" id="Coils"/>
    </source>
</evidence>
<keyword evidence="7" id="KW-0175">Coiled coil</keyword>
<keyword evidence="6" id="KW-0902">Two-component regulatory system</keyword>
<dbReference type="Pfam" id="PF07696">
    <property type="entry name" value="7TMR-DISMED2"/>
    <property type="match status" value="1"/>
</dbReference>
<feature type="signal peptide" evidence="9">
    <location>
        <begin position="1"/>
        <end position="22"/>
    </location>
</feature>
<keyword evidence="8" id="KW-0812">Transmembrane</keyword>
<proteinExistence type="predicted"/>
<dbReference type="EC" id="2.7.13.3" evidence="2"/>
<dbReference type="InterPro" id="IPR005467">
    <property type="entry name" value="His_kinase_dom"/>
</dbReference>
<dbReference type="SMART" id="SM00388">
    <property type="entry name" value="HisKA"/>
    <property type="match status" value="1"/>
</dbReference>
<dbReference type="PANTHER" id="PTHR43711:SF1">
    <property type="entry name" value="HISTIDINE KINASE 1"/>
    <property type="match status" value="1"/>
</dbReference>
<feature type="transmembrane region" description="Helical" evidence="8">
    <location>
        <begin position="244"/>
        <end position="261"/>
    </location>
</feature>
<dbReference type="Gene3D" id="2.60.40.2380">
    <property type="match status" value="1"/>
</dbReference>